<dbReference type="EMBL" id="MN740060">
    <property type="protein sequence ID" value="QHT86178.1"/>
    <property type="molecule type" value="Genomic_DNA"/>
</dbReference>
<evidence type="ECO:0000256" key="1">
    <source>
        <dbReference type="SAM" id="Phobius"/>
    </source>
</evidence>
<name>A0A6C0HZJ6_9ZZZZ</name>
<dbReference type="AlphaFoldDB" id="A0A6C0HZJ6"/>
<evidence type="ECO:0000313" key="2">
    <source>
        <dbReference type="EMBL" id="QHT86178.1"/>
    </source>
</evidence>
<feature type="transmembrane region" description="Helical" evidence="1">
    <location>
        <begin position="6"/>
        <end position="25"/>
    </location>
</feature>
<keyword evidence="1" id="KW-0472">Membrane</keyword>
<protein>
    <submittedName>
        <fullName evidence="2">Uncharacterized protein</fullName>
    </submittedName>
</protein>
<keyword evidence="1" id="KW-1133">Transmembrane helix</keyword>
<keyword evidence="1" id="KW-0812">Transmembrane</keyword>
<sequence length="122" mass="13955">MNLSQILSVLIVILGVAIFVLYTFLNNLNTENTKYKKDINDMETYYNNLALKNLELKDKVKNDSKFTNYAGCISNIYGLEFYKVFKGDDGGANSTRTYYCSPYYTNGSASDNTKDYRKPAFK</sequence>
<accession>A0A6C0HZJ6</accession>
<proteinExistence type="predicted"/>
<reference evidence="2" key="1">
    <citation type="journal article" date="2020" name="Nature">
        <title>Giant virus diversity and host interactions through global metagenomics.</title>
        <authorList>
            <person name="Schulz F."/>
            <person name="Roux S."/>
            <person name="Paez-Espino D."/>
            <person name="Jungbluth S."/>
            <person name="Walsh D.A."/>
            <person name="Denef V.J."/>
            <person name="McMahon K.D."/>
            <person name="Konstantinidis K.T."/>
            <person name="Eloe-Fadrosh E.A."/>
            <person name="Kyrpides N.C."/>
            <person name="Woyke T."/>
        </authorList>
    </citation>
    <scope>NUCLEOTIDE SEQUENCE</scope>
    <source>
        <strain evidence="2">GVMAG-M-3300023184-184</strain>
    </source>
</reference>
<organism evidence="2">
    <name type="scientific">viral metagenome</name>
    <dbReference type="NCBI Taxonomy" id="1070528"/>
    <lineage>
        <taxon>unclassified sequences</taxon>
        <taxon>metagenomes</taxon>
        <taxon>organismal metagenomes</taxon>
    </lineage>
</organism>